<comment type="caution">
    <text evidence="3">The sequence shown here is derived from an EMBL/GenBank/DDBJ whole genome shotgun (WGS) entry which is preliminary data.</text>
</comment>
<keyword evidence="2" id="KW-0472">Membrane</keyword>
<protein>
    <submittedName>
        <fullName evidence="3">Uncharacterized protein</fullName>
    </submittedName>
</protein>
<dbReference type="AlphaFoldDB" id="A0A918BC04"/>
<evidence type="ECO:0000256" key="1">
    <source>
        <dbReference type="SAM" id="MobiDB-lite"/>
    </source>
</evidence>
<dbReference type="Proteomes" id="UP000620156">
    <property type="component" value="Unassembled WGS sequence"/>
</dbReference>
<organism evidence="3 4">
    <name type="scientific">Streptomyces ruber</name>
    <dbReference type="NCBI Taxonomy" id="83378"/>
    <lineage>
        <taxon>Bacteria</taxon>
        <taxon>Bacillati</taxon>
        <taxon>Actinomycetota</taxon>
        <taxon>Actinomycetes</taxon>
        <taxon>Kitasatosporales</taxon>
        <taxon>Streptomycetaceae</taxon>
        <taxon>Streptomyces</taxon>
    </lineage>
</organism>
<keyword evidence="2" id="KW-0812">Transmembrane</keyword>
<keyword evidence="2" id="KW-1133">Transmembrane helix</keyword>
<feature type="transmembrane region" description="Helical" evidence="2">
    <location>
        <begin position="85"/>
        <end position="105"/>
    </location>
</feature>
<dbReference type="RefSeq" id="WP_189215676.1">
    <property type="nucleotide sequence ID" value="NZ_BMQK01000002.1"/>
</dbReference>
<accession>A0A918BC04</accession>
<name>A0A918BC04_9ACTN</name>
<gene>
    <name evidence="3" type="ORF">GCM10010145_12850</name>
</gene>
<reference evidence="3" key="2">
    <citation type="submission" date="2020-09" db="EMBL/GenBank/DDBJ databases">
        <authorList>
            <person name="Sun Q."/>
            <person name="Ohkuma M."/>
        </authorList>
    </citation>
    <scope>NUCLEOTIDE SEQUENCE</scope>
    <source>
        <strain evidence="3">JCM 3131</strain>
    </source>
</reference>
<evidence type="ECO:0000313" key="3">
    <source>
        <dbReference type="EMBL" id="GGQ45584.1"/>
    </source>
</evidence>
<sequence length="192" mass="20055">MQSDEAPRPVGVTCPGCGGSGPAVRAVPDVCADPEARRDGLADRLTQGPGLTSRSDTVVHTIEGLLLVFVGAALAHSGIRSGEPLYTVGGSVLAVLMLAVTAGVVRSEIRERRVQAGRPRADALWRAASHCSGCGAVFFPGGVPRSRPLTPEQFRKYVWTEAGYGDQLDERARDAAPPPTDPARPGGVPDHV</sequence>
<feature type="transmembrane region" description="Helical" evidence="2">
    <location>
        <begin position="58"/>
        <end position="79"/>
    </location>
</feature>
<evidence type="ECO:0000313" key="4">
    <source>
        <dbReference type="Proteomes" id="UP000620156"/>
    </source>
</evidence>
<proteinExistence type="predicted"/>
<feature type="region of interest" description="Disordered" evidence="1">
    <location>
        <begin position="168"/>
        <end position="192"/>
    </location>
</feature>
<dbReference type="EMBL" id="BMQK01000002">
    <property type="protein sequence ID" value="GGQ45584.1"/>
    <property type="molecule type" value="Genomic_DNA"/>
</dbReference>
<keyword evidence="4" id="KW-1185">Reference proteome</keyword>
<evidence type="ECO:0000256" key="2">
    <source>
        <dbReference type="SAM" id="Phobius"/>
    </source>
</evidence>
<reference evidence="3" key="1">
    <citation type="journal article" date="2014" name="Int. J. Syst. Evol. Microbiol.">
        <title>Complete genome sequence of Corynebacterium casei LMG S-19264T (=DSM 44701T), isolated from a smear-ripened cheese.</title>
        <authorList>
            <consortium name="US DOE Joint Genome Institute (JGI-PGF)"/>
            <person name="Walter F."/>
            <person name="Albersmeier A."/>
            <person name="Kalinowski J."/>
            <person name="Ruckert C."/>
        </authorList>
    </citation>
    <scope>NUCLEOTIDE SEQUENCE</scope>
    <source>
        <strain evidence="3">JCM 3131</strain>
    </source>
</reference>